<keyword evidence="2" id="KW-0812">Transmembrane</keyword>
<keyword evidence="7" id="KW-1185">Reference proteome</keyword>
<reference evidence="6 7" key="1">
    <citation type="submission" date="2024-02" db="EMBL/GenBank/DDBJ databases">
        <authorList>
            <person name="Vignale AGUSTIN F."/>
            <person name="Sosa J E."/>
            <person name="Modenutti C."/>
        </authorList>
    </citation>
    <scope>NUCLEOTIDE SEQUENCE [LARGE SCALE GENOMIC DNA]</scope>
</reference>
<dbReference type="EMBL" id="CAUOFW020001070">
    <property type="protein sequence ID" value="CAK9140718.1"/>
    <property type="molecule type" value="Genomic_DNA"/>
</dbReference>
<comment type="caution">
    <text evidence="6">The sequence shown here is derived from an EMBL/GenBank/DDBJ whole genome shotgun (WGS) entry which is preliminary data.</text>
</comment>
<dbReference type="Proteomes" id="UP001642360">
    <property type="component" value="Unassembled WGS sequence"/>
</dbReference>
<evidence type="ECO:0000256" key="4">
    <source>
        <dbReference type="ARBA" id="ARBA00023136"/>
    </source>
</evidence>
<comment type="subcellular location">
    <subcellularLocation>
        <location evidence="1">Membrane</location>
        <topology evidence="1">Single-pass membrane protein</topology>
    </subcellularLocation>
</comment>
<proteinExistence type="inferred from homology"/>
<evidence type="ECO:0000313" key="6">
    <source>
        <dbReference type="EMBL" id="CAK9140718.1"/>
    </source>
</evidence>
<evidence type="ECO:0000313" key="7">
    <source>
        <dbReference type="Proteomes" id="UP001642360"/>
    </source>
</evidence>
<gene>
    <name evidence="6" type="ORF">ILEXP_LOCUS8233</name>
</gene>
<evidence type="ECO:0000256" key="1">
    <source>
        <dbReference type="ARBA" id="ARBA00004167"/>
    </source>
</evidence>
<dbReference type="InterPro" id="IPR008511">
    <property type="entry name" value="ROH1-like"/>
</dbReference>
<evidence type="ECO:0000256" key="2">
    <source>
        <dbReference type="ARBA" id="ARBA00022692"/>
    </source>
</evidence>
<keyword evidence="4" id="KW-0472">Membrane</keyword>
<keyword evidence="3" id="KW-1133">Transmembrane helix</keyword>
<accession>A0ABC8R6T6</accession>
<dbReference type="Pfam" id="PF05633">
    <property type="entry name" value="ROH1-like"/>
    <property type="match status" value="2"/>
</dbReference>
<evidence type="ECO:0000256" key="5">
    <source>
        <dbReference type="ARBA" id="ARBA00035114"/>
    </source>
</evidence>
<protein>
    <submittedName>
        <fullName evidence="6">Uncharacterized protein</fullName>
    </submittedName>
</protein>
<evidence type="ECO:0000256" key="3">
    <source>
        <dbReference type="ARBA" id="ARBA00022989"/>
    </source>
</evidence>
<comment type="similarity">
    <text evidence="5">Belongs to the ROH1 family.</text>
</comment>
<dbReference type="AlphaFoldDB" id="A0ABC8R6T6"/>
<sequence length="347" mass="38384">MYLTKVSKSNISSFLPFRSVRKPSPPPINFDLIARSFDENTLRLLKTLSPPSIGFSWLSAAVDVLSSIHAAALNLISNLKSSSEESLVLYLDHSVKILDICNSISSEIERLRQRRLLISLVLHVLGFSGNDLHIPAPEKLRKARDSLADWENDSSVIVRRSCFQIQKPEDLIRQLASTVEIAPRGKISSAKNLIDRTIYTVGVVTVFLAGVLVSATNGLPGIVNIRVDSAEFSWADSFNGLQSTASDELKRRVGAEKKKGLLVEADDVAKRARIVREVIDGIVLVDRSKEEVKKETLDNAVNVLGKATERLSDGLDRLTNSVNGLFDTVMRTRDGLVERYRAGHQKQ</sequence>
<dbReference type="PANTHER" id="PTHR31509">
    <property type="entry name" value="BPS1-LIKE PROTEIN"/>
    <property type="match status" value="1"/>
</dbReference>
<dbReference type="GO" id="GO:0016020">
    <property type="term" value="C:membrane"/>
    <property type="evidence" value="ECO:0007669"/>
    <property type="project" value="UniProtKB-SubCell"/>
</dbReference>
<name>A0ABC8R6T6_9AQUA</name>
<organism evidence="6 7">
    <name type="scientific">Ilex paraguariensis</name>
    <name type="common">yerba mate</name>
    <dbReference type="NCBI Taxonomy" id="185542"/>
    <lineage>
        <taxon>Eukaryota</taxon>
        <taxon>Viridiplantae</taxon>
        <taxon>Streptophyta</taxon>
        <taxon>Embryophyta</taxon>
        <taxon>Tracheophyta</taxon>
        <taxon>Spermatophyta</taxon>
        <taxon>Magnoliopsida</taxon>
        <taxon>eudicotyledons</taxon>
        <taxon>Gunneridae</taxon>
        <taxon>Pentapetalae</taxon>
        <taxon>asterids</taxon>
        <taxon>campanulids</taxon>
        <taxon>Aquifoliales</taxon>
        <taxon>Aquifoliaceae</taxon>
        <taxon>Ilex</taxon>
    </lineage>
</organism>